<reference evidence="2 3" key="1">
    <citation type="submission" date="2020-03" db="EMBL/GenBank/DDBJ databases">
        <title>Metabolic flexibility allows generalist bacteria to become dominant in a frequently disturbed ecosystem.</title>
        <authorList>
            <person name="Chen Y.-J."/>
            <person name="Leung P.M."/>
            <person name="Bay S.K."/>
            <person name="Hugenholtz P."/>
            <person name="Kessler A.J."/>
            <person name="Shelley G."/>
            <person name="Waite D.W."/>
            <person name="Cook P.L."/>
            <person name="Greening C."/>
        </authorList>
    </citation>
    <scope>NUCLEOTIDE SEQUENCE [LARGE SCALE GENOMIC DNA]</scope>
    <source>
        <strain evidence="2">SS_bin_28</strain>
    </source>
</reference>
<name>A0A7Y2E6H0_UNCEI</name>
<protein>
    <submittedName>
        <fullName evidence="2">Iron-sulfur cluster assembly accessory protein</fullName>
    </submittedName>
</protein>
<gene>
    <name evidence="2" type="ORF">HKN21_05110</name>
</gene>
<dbReference type="InterPro" id="IPR016092">
    <property type="entry name" value="ATAP"/>
</dbReference>
<dbReference type="GO" id="GO:0016226">
    <property type="term" value="P:iron-sulfur cluster assembly"/>
    <property type="evidence" value="ECO:0007669"/>
    <property type="project" value="InterPro"/>
</dbReference>
<dbReference type="InterPro" id="IPR031108">
    <property type="entry name" value="IscA_plant_cyanobact"/>
</dbReference>
<dbReference type="Proteomes" id="UP000547674">
    <property type="component" value="Unassembled WGS sequence"/>
</dbReference>
<dbReference type="EMBL" id="JABDJR010000191">
    <property type="protein sequence ID" value="NNF06119.1"/>
    <property type="molecule type" value="Genomic_DNA"/>
</dbReference>
<dbReference type="PANTHER" id="PTHR47265">
    <property type="entry name" value="IRON-SULFUR ASSEMBLY PROTEIN ISCA, CHLOROPLASTIC"/>
    <property type="match status" value="1"/>
</dbReference>
<evidence type="ECO:0000313" key="2">
    <source>
        <dbReference type="EMBL" id="NNF06119.1"/>
    </source>
</evidence>
<dbReference type="NCBIfam" id="TIGR00049">
    <property type="entry name" value="iron-sulfur cluster assembly accessory protein"/>
    <property type="match status" value="1"/>
</dbReference>
<proteinExistence type="predicted"/>
<dbReference type="Gene3D" id="2.60.300.12">
    <property type="entry name" value="HesB-like domain"/>
    <property type="match status" value="1"/>
</dbReference>
<evidence type="ECO:0000313" key="3">
    <source>
        <dbReference type="Proteomes" id="UP000547674"/>
    </source>
</evidence>
<dbReference type="InterPro" id="IPR000361">
    <property type="entry name" value="ATAP_core_dom"/>
</dbReference>
<sequence length="113" mass="12297">MSVQSMPILMTEVARTEVKRLLEEKNQDGLGLRLGVAGGGCSGLTYKLDFTLQEPGDNVLEAEEGFRIFVDPKSLLYLKNMQVDYQGGLNGKGFVFNNPNAQNTCGCGESFSV</sequence>
<dbReference type="GO" id="GO:0051537">
    <property type="term" value="F:2 iron, 2 sulfur cluster binding"/>
    <property type="evidence" value="ECO:0007669"/>
    <property type="project" value="UniProtKB-ARBA"/>
</dbReference>
<dbReference type="AlphaFoldDB" id="A0A7Y2E6H0"/>
<feature type="domain" description="Core" evidence="1">
    <location>
        <begin position="6"/>
        <end position="109"/>
    </location>
</feature>
<organism evidence="2 3">
    <name type="scientific">Eiseniibacteriota bacterium</name>
    <dbReference type="NCBI Taxonomy" id="2212470"/>
    <lineage>
        <taxon>Bacteria</taxon>
        <taxon>Candidatus Eiseniibacteriota</taxon>
    </lineage>
</organism>
<dbReference type="SUPFAM" id="SSF89360">
    <property type="entry name" value="HesB-like domain"/>
    <property type="match status" value="1"/>
</dbReference>
<evidence type="ECO:0000259" key="1">
    <source>
        <dbReference type="Pfam" id="PF01521"/>
    </source>
</evidence>
<dbReference type="Pfam" id="PF01521">
    <property type="entry name" value="Fe-S_biosyn"/>
    <property type="match status" value="1"/>
</dbReference>
<comment type="caution">
    <text evidence="2">The sequence shown here is derived from an EMBL/GenBank/DDBJ whole genome shotgun (WGS) entry which is preliminary data.</text>
</comment>
<dbReference type="GO" id="GO:0030674">
    <property type="term" value="F:protein-macromolecule adaptor activity"/>
    <property type="evidence" value="ECO:0007669"/>
    <property type="project" value="TreeGrafter"/>
</dbReference>
<accession>A0A7Y2E6H0</accession>
<dbReference type="PANTHER" id="PTHR47265:SF1">
    <property type="entry name" value="IRON-SULFUR ASSEMBLY PROTEIN ISCA, CHLOROPLASTIC"/>
    <property type="match status" value="1"/>
</dbReference>
<dbReference type="PROSITE" id="PS01152">
    <property type="entry name" value="HESB"/>
    <property type="match status" value="1"/>
</dbReference>
<dbReference type="InterPro" id="IPR035903">
    <property type="entry name" value="HesB-like_dom_sf"/>
</dbReference>
<dbReference type="InterPro" id="IPR017870">
    <property type="entry name" value="FeS_cluster_insertion_CS"/>
</dbReference>